<name>A0A1B8QAD4_9GAMM</name>
<reference evidence="2 3" key="1">
    <citation type="submission" date="2016-06" db="EMBL/GenBank/DDBJ databases">
        <title>Draft genome of Moraxella atlantae CCUG 66109.</title>
        <authorList>
            <person name="Salva-Serra F."/>
            <person name="Engstrom-Jakobsson H."/>
            <person name="Thorell K."/>
            <person name="Gonzales-Siles L."/>
            <person name="Karlsson R."/>
            <person name="Boulund F."/>
            <person name="Engstrand L."/>
            <person name="Kristiansson E."/>
            <person name="Moore E."/>
        </authorList>
    </citation>
    <scope>NUCLEOTIDE SEQUENCE [LARGE SCALE GENOMIC DNA]</scope>
    <source>
        <strain evidence="2 3">CCUG 66109</strain>
    </source>
</reference>
<keyword evidence="1" id="KW-0812">Transmembrane</keyword>
<evidence type="ECO:0000256" key="1">
    <source>
        <dbReference type="SAM" id="Phobius"/>
    </source>
</evidence>
<dbReference type="EMBL" id="LZMZ01000032">
    <property type="protein sequence ID" value="OBX76250.1"/>
    <property type="molecule type" value="Genomic_DNA"/>
</dbReference>
<dbReference type="AlphaFoldDB" id="A0A1B8QAD4"/>
<dbReference type="Proteomes" id="UP000092508">
    <property type="component" value="Unassembled WGS sequence"/>
</dbReference>
<accession>A0A1B8QAD4</accession>
<keyword evidence="1" id="KW-0472">Membrane</keyword>
<evidence type="ECO:0000313" key="3">
    <source>
        <dbReference type="Proteomes" id="UP000092508"/>
    </source>
</evidence>
<protein>
    <submittedName>
        <fullName evidence="2">Uncharacterized protein</fullName>
    </submittedName>
</protein>
<proteinExistence type="predicted"/>
<gene>
    <name evidence="2" type="ORF">A9308_08935</name>
</gene>
<keyword evidence="1" id="KW-1133">Transmembrane helix</keyword>
<feature type="transmembrane region" description="Helical" evidence="1">
    <location>
        <begin position="9"/>
        <end position="30"/>
    </location>
</feature>
<organism evidence="2 3">
    <name type="scientific">Faucicola atlantae</name>
    <dbReference type="NCBI Taxonomy" id="34059"/>
    <lineage>
        <taxon>Bacteria</taxon>
        <taxon>Pseudomonadati</taxon>
        <taxon>Pseudomonadota</taxon>
        <taxon>Gammaproteobacteria</taxon>
        <taxon>Moraxellales</taxon>
        <taxon>Moraxellaceae</taxon>
        <taxon>Faucicola</taxon>
    </lineage>
</organism>
<sequence>MDGIMVTNFLLRLIGLAVFLLVLFSVINYVRVISIPNDSISQEQASFVYAKYLQDNYAFAFLGFSPNASETKCIISKDDIKPVGFFGEKTGNYYNGLGDPIYQINYAKYDNCYQKEISNYINEIGNEPLPLDTVENYFAFFDNPQVVNDPSFQQQVAQIKADGKITAIEILQTNKLYEKLRVNVRYNSLGTVESQK</sequence>
<evidence type="ECO:0000313" key="2">
    <source>
        <dbReference type="EMBL" id="OBX76250.1"/>
    </source>
</evidence>
<comment type="caution">
    <text evidence="2">The sequence shown here is derived from an EMBL/GenBank/DDBJ whole genome shotgun (WGS) entry which is preliminary data.</text>
</comment>